<dbReference type="EMBL" id="FWXR01000027">
    <property type="protein sequence ID" value="SMD10045.1"/>
    <property type="molecule type" value="Genomic_DNA"/>
</dbReference>
<organism evidence="1 2">
    <name type="scientific">Fulvimarina manganoxydans</name>
    <dbReference type="NCBI Taxonomy" id="937218"/>
    <lineage>
        <taxon>Bacteria</taxon>
        <taxon>Pseudomonadati</taxon>
        <taxon>Pseudomonadota</taxon>
        <taxon>Alphaproteobacteria</taxon>
        <taxon>Hyphomicrobiales</taxon>
        <taxon>Aurantimonadaceae</taxon>
        <taxon>Fulvimarina</taxon>
    </lineage>
</organism>
<evidence type="ECO:0008006" key="3">
    <source>
        <dbReference type="Google" id="ProtNLM"/>
    </source>
</evidence>
<dbReference type="AlphaFoldDB" id="A0A1W2EKA3"/>
<name>A0A1W2EKA3_9HYPH</name>
<gene>
    <name evidence="1" type="ORF">SAMN06297251_12729</name>
</gene>
<dbReference type="RefSeq" id="WP_084412410.1">
    <property type="nucleotide sequence ID" value="NZ_FWXR01000027.1"/>
</dbReference>
<proteinExistence type="predicted"/>
<reference evidence="1 2" key="1">
    <citation type="submission" date="2017-04" db="EMBL/GenBank/DDBJ databases">
        <authorList>
            <person name="Afonso C.L."/>
            <person name="Miller P.J."/>
            <person name="Scott M.A."/>
            <person name="Spackman E."/>
            <person name="Goraichik I."/>
            <person name="Dimitrov K.M."/>
            <person name="Suarez D.L."/>
            <person name="Swayne D.E."/>
        </authorList>
    </citation>
    <scope>NUCLEOTIDE SEQUENCE [LARGE SCALE GENOMIC DNA]</scope>
    <source>
        <strain evidence="1 2">CGMCC 1.10972</strain>
    </source>
</reference>
<evidence type="ECO:0000313" key="2">
    <source>
        <dbReference type="Proteomes" id="UP000192656"/>
    </source>
</evidence>
<evidence type="ECO:0000313" key="1">
    <source>
        <dbReference type="EMBL" id="SMD10045.1"/>
    </source>
</evidence>
<protein>
    <recommendedName>
        <fullName evidence="3">Rho termination factor, N-terminal domain</fullName>
    </recommendedName>
</protein>
<dbReference type="Proteomes" id="UP000192656">
    <property type="component" value="Unassembled WGS sequence"/>
</dbReference>
<sequence length="76" mass="8211">MGKVVLTEPRIHEGRLLRPGQSIETSDHEPVVRDLDEMTKDELIAEAARRGVEVKSSDTKAEIMAALTAALGQGDA</sequence>
<dbReference type="OrthoDB" id="8001874at2"/>
<accession>A0A1W2EKA3</accession>
<dbReference type="STRING" id="937218.SAMN06297251_12729"/>
<keyword evidence="2" id="KW-1185">Reference proteome</keyword>